<evidence type="ECO:0000313" key="2">
    <source>
        <dbReference type="Proteomes" id="UP000266482"/>
    </source>
</evidence>
<comment type="caution">
    <text evidence="1">The sequence shown here is derived from an EMBL/GenBank/DDBJ whole genome shotgun (WGS) entry which is preliminary data.</text>
</comment>
<dbReference type="Pfam" id="PF00300">
    <property type="entry name" value="His_Phos_1"/>
    <property type="match status" value="1"/>
</dbReference>
<gene>
    <name evidence="1" type="ORF">D3P08_09775</name>
</gene>
<dbReference type="GO" id="GO:0005737">
    <property type="term" value="C:cytoplasm"/>
    <property type="evidence" value="ECO:0007669"/>
    <property type="project" value="TreeGrafter"/>
</dbReference>
<dbReference type="InterPro" id="IPR050275">
    <property type="entry name" value="PGM_Phosphatase"/>
</dbReference>
<dbReference type="OrthoDB" id="2185101at2"/>
<dbReference type="PANTHER" id="PTHR48100:SF59">
    <property type="entry name" value="ADENOSYLCOBALAMIN_ALPHA-RIBAZOLE PHOSPHATASE"/>
    <property type="match status" value="1"/>
</dbReference>
<dbReference type="SUPFAM" id="SSF53254">
    <property type="entry name" value="Phosphoglycerate mutase-like"/>
    <property type="match status" value="1"/>
</dbReference>
<accession>A0A3A1UZQ0</accession>
<dbReference type="PANTHER" id="PTHR48100">
    <property type="entry name" value="BROAD-SPECIFICITY PHOSPHATASE YOR283W-RELATED"/>
    <property type="match status" value="1"/>
</dbReference>
<dbReference type="Proteomes" id="UP000266482">
    <property type="component" value="Unassembled WGS sequence"/>
</dbReference>
<dbReference type="InterPro" id="IPR013078">
    <property type="entry name" value="His_Pase_superF_clade-1"/>
</dbReference>
<protein>
    <submittedName>
        <fullName evidence="1">Histidine phosphatase family protein</fullName>
    </submittedName>
</protein>
<sequence length="183" mass="21246">MVRHAESPYIFGEERRRGLSPEGTAAAAKVADLLESEEIHLVCSSSYERAMATVRELAARRNLEIQAFEELVERPILGLHQQMSWELIEEAIKESFDNFDYALEGGETTREVQKRAIPVMEKLLEEYAGKTIVIGTHGNMMTIIMNYYDNRYGYAFWKQSSKPDVYRLTFQENRLMAVERIWE</sequence>
<name>A0A3A1UZQ0_9BACL</name>
<dbReference type="EMBL" id="QXQA01000004">
    <property type="protein sequence ID" value="RIX53754.1"/>
    <property type="molecule type" value="Genomic_DNA"/>
</dbReference>
<dbReference type="GO" id="GO:0016791">
    <property type="term" value="F:phosphatase activity"/>
    <property type="evidence" value="ECO:0007669"/>
    <property type="project" value="TreeGrafter"/>
</dbReference>
<keyword evidence="2" id="KW-1185">Reference proteome</keyword>
<dbReference type="AlphaFoldDB" id="A0A3A1UZQ0"/>
<evidence type="ECO:0000313" key="1">
    <source>
        <dbReference type="EMBL" id="RIX53754.1"/>
    </source>
</evidence>
<proteinExistence type="predicted"/>
<dbReference type="InterPro" id="IPR029033">
    <property type="entry name" value="His_PPase_superfam"/>
</dbReference>
<reference evidence="1 2" key="1">
    <citation type="submission" date="2018-09" db="EMBL/GenBank/DDBJ databases">
        <title>Paenibacillus aracenensis nov. sp. isolated from a cave in southern Spain.</title>
        <authorList>
            <person name="Jurado V."/>
            <person name="Gutierrez-Patricio S."/>
            <person name="Gonzalez-Pimentel J.L."/>
            <person name="Miller A.Z."/>
            <person name="Laiz L."/>
            <person name="Saiz-Jimenez C."/>
        </authorList>
    </citation>
    <scope>NUCLEOTIDE SEQUENCE [LARGE SCALE GENOMIC DNA]</scope>
    <source>
        <strain evidence="1 2">DSM 22867</strain>
    </source>
</reference>
<dbReference type="Gene3D" id="3.40.50.1240">
    <property type="entry name" value="Phosphoglycerate mutase-like"/>
    <property type="match status" value="1"/>
</dbReference>
<organism evidence="1 2">
    <name type="scientific">Paenibacillus nanensis</name>
    <dbReference type="NCBI Taxonomy" id="393251"/>
    <lineage>
        <taxon>Bacteria</taxon>
        <taxon>Bacillati</taxon>
        <taxon>Bacillota</taxon>
        <taxon>Bacilli</taxon>
        <taxon>Bacillales</taxon>
        <taxon>Paenibacillaceae</taxon>
        <taxon>Paenibacillus</taxon>
    </lineage>
</organism>